<comment type="caution">
    <text evidence="1">The sequence shown here is derived from an EMBL/GenBank/DDBJ whole genome shotgun (WGS) entry which is preliminary data.</text>
</comment>
<evidence type="ECO:0000313" key="1">
    <source>
        <dbReference type="EMBL" id="MBB4219877.1"/>
    </source>
</evidence>
<evidence type="ECO:0000313" key="2">
    <source>
        <dbReference type="Proteomes" id="UP000524450"/>
    </source>
</evidence>
<dbReference type="EMBL" id="JACIFZ010000001">
    <property type="protein sequence ID" value="MBB4219877.1"/>
    <property type="molecule type" value="Genomic_DNA"/>
</dbReference>
<protein>
    <submittedName>
        <fullName evidence="1">Uncharacterized protein</fullName>
    </submittedName>
</protein>
<proteinExistence type="predicted"/>
<gene>
    <name evidence="1" type="ORF">GGD71_000624</name>
</gene>
<dbReference type="Proteomes" id="UP000524450">
    <property type="component" value="Unassembled WGS sequence"/>
</dbReference>
<name>A0A840FL20_9BURK</name>
<reference evidence="1 2" key="1">
    <citation type="submission" date="2020-08" db="EMBL/GenBank/DDBJ databases">
        <title>Genomic Encyclopedia of Type Strains, Phase IV (KMG-V): Genome sequencing to study the core and pangenomes of soil and plant-associated prokaryotes.</title>
        <authorList>
            <person name="Whitman W."/>
        </authorList>
    </citation>
    <scope>NUCLEOTIDE SEQUENCE [LARGE SCALE GENOMIC DNA]</scope>
    <source>
        <strain evidence="1 2">34/80</strain>
    </source>
</reference>
<sequence>MPDTPRPRAGEDTDERRLIALPFSVAQPDIAVPIGHAIVRLSRVQLEELAQAASIQWSTEEERMARIDGQRAQALLRAASGGDAAPAPLDPDAHHLLSRFIEQGRASIFCGTPPQPQTHVTVRYLASRAGPLAGRGDILFHLPEDPTPFLAVNWWVA</sequence>
<accession>A0A840FL20</accession>
<dbReference type="AlphaFoldDB" id="A0A840FL20"/>
<organism evidence="1 2">
    <name type="scientific">Variovorax guangxiensis</name>
    <dbReference type="NCBI Taxonomy" id="1775474"/>
    <lineage>
        <taxon>Bacteria</taxon>
        <taxon>Pseudomonadati</taxon>
        <taxon>Pseudomonadota</taxon>
        <taxon>Betaproteobacteria</taxon>
        <taxon>Burkholderiales</taxon>
        <taxon>Comamonadaceae</taxon>
        <taxon>Variovorax</taxon>
    </lineage>
</organism>